<protein>
    <submittedName>
        <fullName evidence="1">Uncharacterized protein</fullName>
    </submittedName>
</protein>
<sequence>MRGARQGPWALYPPYIGWRILAVLIRPEPAAPCIRPASARFLSRIITTNSTARSPGDVPPEPVSRIRQISSRAPALWPRW</sequence>
<gene>
    <name evidence="1" type="ORF">PFLCHA0_c25380</name>
</gene>
<dbReference type="EMBL" id="CP003190">
    <property type="protein sequence ID" value="AGL84309.1"/>
    <property type="molecule type" value="Genomic_DNA"/>
</dbReference>
<dbReference type="KEGG" id="pprc:PFLCHA0_c25380"/>
<proteinExistence type="predicted"/>
<dbReference type="AlphaFoldDB" id="A0A2C9EL38"/>
<reference evidence="2" key="1">
    <citation type="journal article" date="2014" name="Genome Announc.">
        <title>Full-genome sequence of the plant growth-promoting bacterium Pseudomonas protegens CHA0.</title>
        <authorList>
            <person name="Jousset A."/>
            <person name="Schuldes J."/>
            <person name="Keel C."/>
            <person name="Maurhofer M."/>
            <person name="Daniel R."/>
            <person name="Scheu S."/>
            <person name="Thuermer A."/>
        </authorList>
    </citation>
    <scope>NUCLEOTIDE SEQUENCE [LARGE SCALE GENOMIC DNA]</scope>
    <source>
        <strain evidence="2">DSM 19095 / LMG 27888 / CFBP 6595 / CHA0</strain>
    </source>
</reference>
<dbReference type="HOGENOM" id="CLU_2587063_0_0_6"/>
<name>A0A2C9EL38_PSEPH</name>
<organism evidence="1 2">
    <name type="scientific">Pseudomonas protegens (strain DSM 19095 / LMG 27888 / CFBP 6595 / CHA0)</name>
    <dbReference type="NCBI Taxonomy" id="1124983"/>
    <lineage>
        <taxon>Bacteria</taxon>
        <taxon>Pseudomonadati</taxon>
        <taxon>Pseudomonadota</taxon>
        <taxon>Gammaproteobacteria</taxon>
        <taxon>Pseudomonadales</taxon>
        <taxon>Pseudomonadaceae</taxon>
        <taxon>Pseudomonas</taxon>
    </lineage>
</organism>
<accession>A0A2C9EL38</accession>
<evidence type="ECO:0000313" key="1">
    <source>
        <dbReference type="EMBL" id="AGL84309.1"/>
    </source>
</evidence>
<dbReference type="Proteomes" id="UP000013940">
    <property type="component" value="Chromosome"/>
</dbReference>
<evidence type="ECO:0000313" key="2">
    <source>
        <dbReference type="Proteomes" id="UP000013940"/>
    </source>
</evidence>